<dbReference type="GO" id="GO:0004497">
    <property type="term" value="F:monooxygenase activity"/>
    <property type="evidence" value="ECO:0007669"/>
    <property type="project" value="UniProtKB-KW"/>
</dbReference>
<evidence type="ECO:0000256" key="4">
    <source>
        <dbReference type="ARBA" id="ARBA00022617"/>
    </source>
</evidence>
<keyword evidence="10 13" id="KW-0503">Monooxygenase</keyword>
<dbReference type="GO" id="GO:0020037">
    <property type="term" value="F:heme binding"/>
    <property type="evidence" value="ECO:0007669"/>
    <property type="project" value="InterPro"/>
</dbReference>
<dbReference type="GO" id="GO:0016020">
    <property type="term" value="C:membrane"/>
    <property type="evidence" value="ECO:0007669"/>
    <property type="project" value="UniProtKB-SubCell"/>
</dbReference>
<keyword evidence="16" id="KW-1185">Reference proteome</keyword>
<evidence type="ECO:0000256" key="12">
    <source>
        <dbReference type="PIRSR" id="PIRSR602401-1"/>
    </source>
</evidence>
<evidence type="ECO:0000256" key="8">
    <source>
        <dbReference type="ARBA" id="ARBA00023002"/>
    </source>
</evidence>
<keyword evidence="14" id="KW-0732">Signal</keyword>
<dbReference type="GO" id="GO:0005506">
    <property type="term" value="F:iron ion binding"/>
    <property type="evidence" value="ECO:0007669"/>
    <property type="project" value="InterPro"/>
</dbReference>
<dbReference type="AlphaFoldDB" id="A0AAE1MSA7"/>
<evidence type="ECO:0000256" key="1">
    <source>
        <dbReference type="ARBA" id="ARBA00001971"/>
    </source>
</evidence>
<feature type="binding site" description="axial binding residue" evidence="12">
    <location>
        <position position="446"/>
    </location>
    <ligand>
        <name>heme</name>
        <dbReference type="ChEBI" id="CHEBI:30413"/>
    </ligand>
    <ligandPart>
        <name>Fe</name>
        <dbReference type="ChEBI" id="CHEBI:18248"/>
    </ligandPart>
</feature>
<keyword evidence="9 12" id="KW-0408">Iron</keyword>
<protein>
    <recommendedName>
        <fullName evidence="17">Cytochrome P450</fullName>
    </recommendedName>
</protein>
<evidence type="ECO:0000256" key="7">
    <source>
        <dbReference type="ARBA" id="ARBA00022989"/>
    </source>
</evidence>
<keyword evidence="4 12" id="KW-0349">Heme</keyword>
<keyword evidence="8 13" id="KW-0560">Oxidoreductase</keyword>
<evidence type="ECO:0000313" key="15">
    <source>
        <dbReference type="EMBL" id="KAK4274825.1"/>
    </source>
</evidence>
<accession>A0AAE1MSA7</accession>
<dbReference type="InterPro" id="IPR001128">
    <property type="entry name" value="Cyt_P450"/>
</dbReference>
<dbReference type="PRINTS" id="PR00385">
    <property type="entry name" value="P450"/>
</dbReference>
<evidence type="ECO:0008006" key="17">
    <source>
        <dbReference type="Google" id="ProtNLM"/>
    </source>
</evidence>
<dbReference type="Gene3D" id="1.10.630.10">
    <property type="entry name" value="Cytochrome P450"/>
    <property type="match status" value="1"/>
</dbReference>
<evidence type="ECO:0000256" key="11">
    <source>
        <dbReference type="ARBA" id="ARBA00023136"/>
    </source>
</evidence>
<comment type="cofactor">
    <cofactor evidence="1 12">
        <name>heme</name>
        <dbReference type="ChEBI" id="CHEBI:30413"/>
    </cofactor>
</comment>
<dbReference type="InterPro" id="IPR017972">
    <property type="entry name" value="Cyt_P450_CS"/>
</dbReference>
<keyword evidence="11" id="KW-0472">Membrane</keyword>
<dbReference type="GO" id="GO:0016705">
    <property type="term" value="F:oxidoreductase activity, acting on paired donors, with incorporation or reduction of molecular oxygen"/>
    <property type="evidence" value="ECO:0007669"/>
    <property type="project" value="InterPro"/>
</dbReference>
<organism evidence="15 16">
    <name type="scientific">Acacia crassicarpa</name>
    <name type="common">northern wattle</name>
    <dbReference type="NCBI Taxonomy" id="499986"/>
    <lineage>
        <taxon>Eukaryota</taxon>
        <taxon>Viridiplantae</taxon>
        <taxon>Streptophyta</taxon>
        <taxon>Embryophyta</taxon>
        <taxon>Tracheophyta</taxon>
        <taxon>Spermatophyta</taxon>
        <taxon>Magnoliopsida</taxon>
        <taxon>eudicotyledons</taxon>
        <taxon>Gunneridae</taxon>
        <taxon>Pentapetalae</taxon>
        <taxon>rosids</taxon>
        <taxon>fabids</taxon>
        <taxon>Fabales</taxon>
        <taxon>Fabaceae</taxon>
        <taxon>Caesalpinioideae</taxon>
        <taxon>mimosoid clade</taxon>
        <taxon>Acacieae</taxon>
        <taxon>Acacia</taxon>
    </lineage>
</organism>
<dbReference type="InterPro" id="IPR002401">
    <property type="entry name" value="Cyt_P450_E_grp-I"/>
</dbReference>
<reference evidence="15" key="1">
    <citation type="submission" date="2023-10" db="EMBL/GenBank/DDBJ databases">
        <title>Chromosome-level genome of the transformable northern wattle, Acacia crassicarpa.</title>
        <authorList>
            <person name="Massaro I."/>
            <person name="Sinha N.R."/>
            <person name="Poethig S."/>
            <person name="Leichty A.R."/>
        </authorList>
    </citation>
    <scope>NUCLEOTIDE SEQUENCE</scope>
    <source>
        <strain evidence="15">Acra3RX</strain>
        <tissue evidence="15">Leaf</tissue>
    </source>
</reference>
<evidence type="ECO:0000256" key="6">
    <source>
        <dbReference type="ARBA" id="ARBA00022723"/>
    </source>
</evidence>
<dbReference type="PRINTS" id="PR00463">
    <property type="entry name" value="EP450I"/>
</dbReference>
<keyword evidence="7" id="KW-1133">Transmembrane helix</keyword>
<dbReference type="PANTHER" id="PTHR47955:SF22">
    <property type="entry name" value="CYTOCHROME P450 83B1-LIKE"/>
    <property type="match status" value="1"/>
</dbReference>
<evidence type="ECO:0000256" key="10">
    <source>
        <dbReference type="ARBA" id="ARBA00023033"/>
    </source>
</evidence>
<gene>
    <name evidence="15" type="ORF">QN277_017996</name>
</gene>
<feature type="chain" id="PRO_5042023588" description="Cytochrome P450" evidence="14">
    <location>
        <begin position="22"/>
        <end position="503"/>
    </location>
</feature>
<keyword evidence="6 12" id="KW-0479">Metal-binding</keyword>
<dbReference type="Proteomes" id="UP001293593">
    <property type="component" value="Unassembled WGS sequence"/>
</dbReference>
<comment type="similarity">
    <text evidence="3 13">Belongs to the cytochrome P450 family.</text>
</comment>
<evidence type="ECO:0000256" key="14">
    <source>
        <dbReference type="SAM" id="SignalP"/>
    </source>
</evidence>
<evidence type="ECO:0000256" key="5">
    <source>
        <dbReference type="ARBA" id="ARBA00022692"/>
    </source>
</evidence>
<dbReference type="SUPFAM" id="SSF48264">
    <property type="entry name" value="Cytochrome P450"/>
    <property type="match status" value="1"/>
</dbReference>
<keyword evidence="5" id="KW-0812">Transmembrane</keyword>
<comment type="caution">
    <text evidence="15">The sequence shown here is derived from an EMBL/GenBank/DDBJ whole genome shotgun (WGS) entry which is preliminary data.</text>
</comment>
<evidence type="ECO:0000256" key="13">
    <source>
        <dbReference type="RuleBase" id="RU000461"/>
    </source>
</evidence>
<proteinExistence type="inferred from homology"/>
<dbReference type="InterPro" id="IPR036396">
    <property type="entry name" value="Cyt_P450_sf"/>
</dbReference>
<comment type="subcellular location">
    <subcellularLocation>
        <location evidence="2">Membrane</location>
        <topology evidence="2">Single-pass membrane protein</topology>
    </subcellularLocation>
</comment>
<dbReference type="PROSITE" id="PS00086">
    <property type="entry name" value="CYTOCHROME_P450"/>
    <property type="match status" value="1"/>
</dbReference>
<dbReference type="CDD" id="cd11072">
    <property type="entry name" value="CYP71-like"/>
    <property type="match status" value="1"/>
</dbReference>
<dbReference type="PANTHER" id="PTHR47955">
    <property type="entry name" value="CYTOCHROME P450 FAMILY 71 PROTEIN"/>
    <property type="match status" value="1"/>
</dbReference>
<dbReference type="EMBL" id="JAWXYG010000004">
    <property type="protein sequence ID" value="KAK4274825.1"/>
    <property type="molecule type" value="Genomic_DNA"/>
</dbReference>
<feature type="signal peptide" evidence="14">
    <location>
        <begin position="1"/>
        <end position="21"/>
    </location>
</feature>
<sequence length="503" mass="57504">MLLFLIALLSVPLIFFYLAHKQRTATATSKTPPGPPGLPLIGNLHQLPSSDLHLHLWRLSNHYGPLMHLRLASSPTIVVSSAKMADLFFKTRDRQVAGRPSFFGQKKYTYDCSDLVFSPYGEYWRELRKLCVVHLFNTKRVQSFRAIREDEVLRMMNKISELASVNQVTNLSEAVMHLTSSIICRAAFGKRYEEEEKGNKRSRFHGMLHEEQEMISAFYLTDHVPLIGYWVDKLRGLLSRLEKNFTELDDFFQQIIDDHIHSKERKSDQEEDFIDVCLGLMKDKDTSSFDLSCTRIKALLTDIFIAGTDTGAATLVWAMTALMKNPRVMNKVKEEIRSSNPGKSFIDENDLQKLHYLEVVLKETLRVYPPAPLMVPREATEKCEIGGYEIEDKSVIFFNVWAIGRDPEAWDQPEEFKPERFEGGYADFSKGQEFGWIPFGGGRRICPGIQMGVVTVELALANLLNSFDWELPKGMKMEDLDTDVLPGITMHKKNALCLVPKKL</sequence>
<evidence type="ECO:0000256" key="2">
    <source>
        <dbReference type="ARBA" id="ARBA00004167"/>
    </source>
</evidence>
<name>A0AAE1MSA7_9FABA</name>
<dbReference type="Pfam" id="PF00067">
    <property type="entry name" value="p450"/>
    <property type="match status" value="1"/>
</dbReference>
<evidence type="ECO:0000313" key="16">
    <source>
        <dbReference type="Proteomes" id="UP001293593"/>
    </source>
</evidence>
<evidence type="ECO:0000256" key="3">
    <source>
        <dbReference type="ARBA" id="ARBA00010617"/>
    </source>
</evidence>
<evidence type="ECO:0000256" key="9">
    <source>
        <dbReference type="ARBA" id="ARBA00023004"/>
    </source>
</evidence>
<dbReference type="FunFam" id="1.10.630.10:FF:000011">
    <property type="entry name" value="Cytochrome P450 83B1"/>
    <property type="match status" value="1"/>
</dbReference>